<organism evidence="4 5">
    <name type="scientific">Bacillus methanolicus PB1</name>
    <dbReference type="NCBI Taxonomy" id="997296"/>
    <lineage>
        <taxon>Bacteria</taxon>
        <taxon>Bacillati</taxon>
        <taxon>Bacillota</taxon>
        <taxon>Bacilli</taxon>
        <taxon>Bacillales</taxon>
        <taxon>Bacillaceae</taxon>
        <taxon>Bacillus</taxon>
    </lineage>
</organism>
<reference evidence="4 5" key="1">
    <citation type="journal article" date="2012" name="Appl. Environ. Microbiol.">
        <title>Genome Sequence of Thermotolerant Bacillus methanolicus: Features and Regulation Related to Methylotrophy and Production of L-Lysine and L-Glutamate from Methanol.</title>
        <authorList>
            <person name="Heggeset T.M."/>
            <person name="Krog A."/>
            <person name="Balzer S."/>
            <person name="Wentzel A."/>
            <person name="Ellingsen T.E."/>
            <person name="Brautaset T."/>
        </authorList>
    </citation>
    <scope>NUCLEOTIDE SEQUENCE [LARGE SCALE GENOMIC DNA]</scope>
    <source>
        <strain evidence="4 5">PB1</strain>
    </source>
</reference>
<dbReference type="InterPro" id="IPR002068">
    <property type="entry name" value="A-crystallin/Hsp20_dom"/>
</dbReference>
<evidence type="ECO:0000313" key="4">
    <source>
        <dbReference type="EMBL" id="EIJ78637.1"/>
    </source>
</evidence>
<dbReference type="InterPro" id="IPR031107">
    <property type="entry name" value="Small_HSP"/>
</dbReference>
<name>I3DWL6_BACMT</name>
<dbReference type="PROSITE" id="PS01031">
    <property type="entry name" value="SHSP"/>
    <property type="match status" value="1"/>
</dbReference>
<protein>
    <submittedName>
        <fullName evidence="4">Heat shock protein Hsp20</fullName>
    </submittedName>
</protein>
<dbReference type="SUPFAM" id="SSF49764">
    <property type="entry name" value="HSP20-like chaperones"/>
    <property type="match status" value="1"/>
</dbReference>
<dbReference type="AlphaFoldDB" id="I3DWL6"/>
<sequence length="157" mass="17992">MSSNLPSDPKRNRQEPFGEIIKSMNDFFNEKPVKGFLQSIDEFFKSPFPLSSFPVDVTETDREHIVTAELPGVKKEQIDINVLGNFLTISVNRDETITEQNETAKSYRKRQSFQRTSRTIGFDQPVNEKNVKASYKNGLLEIRVPKLKGKQIIIDAE</sequence>
<dbReference type="CDD" id="cd06464">
    <property type="entry name" value="ACD_sHsps-like"/>
    <property type="match status" value="1"/>
</dbReference>
<dbReference type="InterPro" id="IPR008978">
    <property type="entry name" value="HSP20-like_chaperone"/>
</dbReference>
<dbReference type="EMBL" id="AFEU01000003">
    <property type="protein sequence ID" value="EIJ78637.1"/>
    <property type="molecule type" value="Genomic_DNA"/>
</dbReference>
<dbReference type="STRING" id="997296.PB1_13804"/>
<dbReference type="OrthoDB" id="1806521at2"/>
<dbReference type="RefSeq" id="WP_004437269.1">
    <property type="nucleotide sequence ID" value="NZ_AFEU01000003.1"/>
</dbReference>
<dbReference type="eggNOG" id="COG0071">
    <property type="taxonomic scope" value="Bacteria"/>
</dbReference>
<dbReference type="PATRIC" id="fig|997296.3.peg.2915"/>
<dbReference type="PANTHER" id="PTHR11527">
    <property type="entry name" value="HEAT-SHOCK PROTEIN 20 FAMILY MEMBER"/>
    <property type="match status" value="1"/>
</dbReference>
<evidence type="ECO:0000313" key="5">
    <source>
        <dbReference type="Proteomes" id="UP000010523"/>
    </source>
</evidence>
<dbReference type="Pfam" id="PF00011">
    <property type="entry name" value="HSP20"/>
    <property type="match status" value="1"/>
</dbReference>
<accession>I3DWL6</accession>
<gene>
    <name evidence="4" type="ORF">PB1_13804</name>
</gene>
<feature type="domain" description="SHSP" evidence="3">
    <location>
        <begin position="46"/>
        <end position="157"/>
    </location>
</feature>
<evidence type="ECO:0000256" key="2">
    <source>
        <dbReference type="RuleBase" id="RU003616"/>
    </source>
</evidence>
<comment type="caution">
    <text evidence="4">The sequence shown here is derived from an EMBL/GenBank/DDBJ whole genome shotgun (WGS) entry which is preliminary data.</text>
</comment>
<dbReference type="Proteomes" id="UP000010523">
    <property type="component" value="Unassembled WGS sequence"/>
</dbReference>
<dbReference type="Gene3D" id="2.60.40.790">
    <property type="match status" value="1"/>
</dbReference>
<evidence type="ECO:0000256" key="1">
    <source>
        <dbReference type="PROSITE-ProRule" id="PRU00285"/>
    </source>
</evidence>
<evidence type="ECO:0000259" key="3">
    <source>
        <dbReference type="PROSITE" id="PS01031"/>
    </source>
</evidence>
<proteinExistence type="inferred from homology"/>
<keyword evidence="5" id="KW-1185">Reference proteome</keyword>
<keyword evidence="4" id="KW-0346">Stress response</keyword>
<comment type="similarity">
    <text evidence="1 2">Belongs to the small heat shock protein (HSP20) family.</text>
</comment>